<reference evidence="2 3" key="1">
    <citation type="submission" date="2019-01" db="EMBL/GenBank/DDBJ databases">
        <authorList>
            <person name="Sayadi A."/>
        </authorList>
    </citation>
    <scope>NUCLEOTIDE SEQUENCE [LARGE SCALE GENOMIC DNA]</scope>
</reference>
<feature type="domain" description="Reverse transcriptase" evidence="1">
    <location>
        <begin position="1"/>
        <end position="75"/>
    </location>
</feature>
<keyword evidence="3" id="KW-1185">Reference proteome</keyword>
<accession>A0A653CGQ3</accession>
<sequence length="75" mass="8230">MRQVLDNWNGSITIGGSKISNLRFADDTTTLIAASQEGLVALLNILEQHSAAYGLGINYNKTKVMIIESTRIIEH</sequence>
<dbReference type="PROSITE" id="PS50878">
    <property type="entry name" value="RT_POL"/>
    <property type="match status" value="1"/>
</dbReference>
<evidence type="ECO:0000313" key="3">
    <source>
        <dbReference type="Proteomes" id="UP000410492"/>
    </source>
</evidence>
<protein>
    <recommendedName>
        <fullName evidence="1">Reverse transcriptase domain-containing protein</fullName>
    </recommendedName>
</protein>
<dbReference type="OrthoDB" id="6772657at2759"/>
<dbReference type="EMBL" id="CAACVG010007796">
    <property type="protein sequence ID" value="VEN47115.1"/>
    <property type="molecule type" value="Genomic_DNA"/>
</dbReference>
<dbReference type="Proteomes" id="UP000410492">
    <property type="component" value="Unassembled WGS sequence"/>
</dbReference>
<proteinExistence type="predicted"/>
<gene>
    <name evidence="2" type="ORF">CALMAC_LOCUS8988</name>
</gene>
<evidence type="ECO:0000259" key="1">
    <source>
        <dbReference type="PROSITE" id="PS50878"/>
    </source>
</evidence>
<evidence type="ECO:0000313" key="2">
    <source>
        <dbReference type="EMBL" id="VEN47115.1"/>
    </source>
</evidence>
<dbReference type="AlphaFoldDB" id="A0A653CGQ3"/>
<dbReference type="InterPro" id="IPR000477">
    <property type="entry name" value="RT_dom"/>
</dbReference>
<name>A0A653CGQ3_CALMS</name>
<organism evidence="2 3">
    <name type="scientific">Callosobruchus maculatus</name>
    <name type="common">Southern cowpea weevil</name>
    <name type="synonym">Pulse bruchid</name>
    <dbReference type="NCBI Taxonomy" id="64391"/>
    <lineage>
        <taxon>Eukaryota</taxon>
        <taxon>Metazoa</taxon>
        <taxon>Ecdysozoa</taxon>
        <taxon>Arthropoda</taxon>
        <taxon>Hexapoda</taxon>
        <taxon>Insecta</taxon>
        <taxon>Pterygota</taxon>
        <taxon>Neoptera</taxon>
        <taxon>Endopterygota</taxon>
        <taxon>Coleoptera</taxon>
        <taxon>Polyphaga</taxon>
        <taxon>Cucujiformia</taxon>
        <taxon>Chrysomeloidea</taxon>
        <taxon>Chrysomelidae</taxon>
        <taxon>Bruchinae</taxon>
        <taxon>Bruchini</taxon>
        <taxon>Callosobruchus</taxon>
    </lineage>
</organism>